<organism evidence="3 4">
    <name type="scientific">Hyphomonas chukchiensis</name>
    <dbReference type="NCBI Taxonomy" id="1280947"/>
    <lineage>
        <taxon>Bacteria</taxon>
        <taxon>Pseudomonadati</taxon>
        <taxon>Pseudomonadota</taxon>
        <taxon>Alphaproteobacteria</taxon>
        <taxon>Hyphomonadales</taxon>
        <taxon>Hyphomonadaceae</taxon>
        <taxon>Hyphomonas</taxon>
    </lineage>
</organism>
<dbReference type="eggNOG" id="COG4249">
    <property type="taxonomic scope" value="Bacteria"/>
</dbReference>
<feature type="region of interest" description="Disordered" evidence="2">
    <location>
        <begin position="74"/>
        <end position="117"/>
    </location>
</feature>
<feature type="coiled-coil region" evidence="1">
    <location>
        <begin position="204"/>
        <end position="263"/>
    </location>
</feature>
<dbReference type="Proteomes" id="UP000027190">
    <property type="component" value="Unassembled WGS sequence"/>
</dbReference>
<dbReference type="EMBL" id="AWFG01000014">
    <property type="protein sequence ID" value="KCZ59579.1"/>
    <property type="molecule type" value="Genomic_DNA"/>
</dbReference>
<keyword evidence="1" id="KW-0175">Coiled coil</keyword>
<reference evidence="3 4" key="1">
    <citation type="journal article" date="2014" name="Antonie Van Leeuwenhoek">
        <title>Hyphomonas beringensis sp. nov. and Hyphomonas chukchiensis sp. nov., isolated from surface seawater of the Bering Sea and Chukchi Sea.</title>
        <authorList>
            <person name="Li C."/>
            <person name="Lai Q."/>
            <person name="Li G."/>
            <person name="Dong C."/>
            <person name="Wang J."/>
            <person name="Liao Y."/>
            <person name="Shao Z."/>
        </authorList>
    </citation>
    <scope>NUCLEOTIDE SEQUENCE [LARGE SCALE GENOMIC DNA]</scope>
    <source>
        <strain evidence="3 4">BH-BN04-4</strain>
    </source>
</reference>
<evidence type="ECO:0000256" key="2">
    <source>
        <dbReference type="SAM" id="MobiDB-lite"/>
    </source>
</evidence>
<keyword evidence="4" id="KW-1185">Reference proteome</keyword>
<dbReference type="PATRIC" id="fig|1280947.3.peg.1162"/>
<sequence length="587" mass="61788">MFTKDFTKPEPVRPMIPESVRQTVRAAQDAGRRAEERANMNMPFRARLRARDAVRPQSTLAIISGIQAKAADTARPVKPLHSRGPVRPLRAVSTNPGLLPHGRNGKGGGQDDDDTGSRLADISQLAFAGLAVLGLAGLSVMAADSALHNGDPESGSEADPLRMADVDPVVAPSAASSIAMAEASTPVGTAPTPWFNYQGVADQLAARKAAFETAQREAATAEAEKARIEAANAIADAEAQRLAEAAQQDAATERARAAAAELEKTRLAEAEAARVAEADAQRQAALEAEQAAAAEVEAKRLAEIEARRVAQAEAEAQRVADLKAKQAADAEAKRLADAAAEQKRLAAVASENQKKRLAAAEAEERRLAALNASAAIPASVAVKPSATPKASVQMVAYSGPIPAAATLKPDMRPTLVAAAPLTVTERSVNTPAYTQSAPKVRPFAAAEALPSPRNVDEFVAERVSLTAAEALDPTLLNTLRHDFLRMVETEADGATRILATPDGRKLEIRIERSTTREASKPTVRPLNYTGQATDSVVRYVADVMPMKVSVTCRDLAYSFPGQERGRFAACEAPTGGWVLGRASDAGA</sequence>
<protein>
    <submittedName>
        <fullName evidence="3">Uncharacterized protein</fullName>
    </submittedName>
</protein>
<dbReference type="STRING" id="1280947.HY30_14180"/>
<dbReference type="RefSeq" id="WP_051614926.1">
    <property type="nucleotide sequence ID" value="NZ_AWFG01000014.1"/>
</dbReference>
<proteinExistence type="predicted"/>
<evidence type="ECO:0000313" key="3">
    <source>
        <dbReference type="EMBL" id="KCZ59579.1"/>
    </source>
</evidence>
<name>A0A062UJX2_9PROT</name>
<accession>A0A062UJX2</accession>
<dbReference type="AlphaFoldDB" id="A0A062UJX2"/>
<comment type="caution">
    <text evidence="3">The sequence shown here is derived from an EMBL/GenBank/DDBJ whole genome shotgun (WGS) entry which is preliminary data.</text>
</comment>
<evidence type="ECO:0000313" key="4">
    <source>
        <dbReference type="Proteomes" id="UP000027190"/>
    </source>
</evidence>
<feature type="coiled-coil region" evidence="1">
    <location>
        <begin position="325"/>
        <end position="370"/>
    </location>
</feature>
<dbReference type="OrthoDB" id="7620479at2"/>
<gene>
    <name evidence="3" type="ORF">HY30_14180</name>
</gene>
<evidence type="ECO:0000256" key="1">
    <source>
        <dbReference type="SAM" id="Coils"/>
    </source>
</evidence>